<dbReference type="OrthoDB" id="5348860at2"/>
<dbReference type="Proteomes" id="UP000321954">
    <property type="component" value="Chromosome"/>
</dbReference>
<sequence length="151" mass="16979">MKYLLLSILSLFLFTSCQNPSQNKTTVADLPMEYNPLADGHNSRNSLDWAGTYSGVLSCKDCRAVETYITLNADNSFNLTRIYLETEVDTFEVIKTDGTFTWNEIGSAITLEGLQDEMPNFKVGEQFLIPLDVNGLEVRPEPGNNFKLLKQ</sequence>
<evidence type="ECO:0000256" key="1">
    <source>
        <dbReference type="SAM" id="SignalP"/>
    </source>
</evidence>
<dbReference type="Gene3D" id="2.40.128.640">
    <property type="match status" value="1"/>
</dbReference>
<feature type="signal peptide" evidence="1">
    <location>
        <begin position="1"/>
        <end position="21"/>
    </location>
</feature>
<protein>
    <submittedName>
        <fullName evidence="2">Copper resistance protein NlpE</fullName>
    </submittedName>
</protein>
<accession>A0A5B8YP02</accession>
<name>A0A5B8YP02_9FLAO</name>
<feature type="chain" id="PRO_5022913822" evidence="1">
    <location>
        <begin position="22"/>
        <end position="151"/>
    </location>
</feature>
<gene>
    <name evidence="2" type="ORF">FK178_07440</name>
</gene>
<dbReference type="PROSITE" id="PS51257">
    <property type="entry name" value="PROKAR_LIPOPROTEIN"/>
    <property type="match status" value="1"/>
</dbReference>
<dbReference type="Pfam" id="PF04170">
    <property type="entry name" value="NlpE"/>
    <property type="match status" value="1"/>
</dbReference>
<proteinExistence type="predicted"/>
<dbReference type="RefSeq" id="WP_146832952.1">
    <property type="nucleotide sequence ID" value="NZ_CP042476.1"/>
</dbReference>
<dbReference type="EMBL" id="CP042476">
    <property type="protein sequence ID" value="QED37569.1"/>
    <property type="molecule type" value="Genomic_DNA"/>
</dbReference>
<reference evidence="2 3" key="1">
    <citation type="submission" date="2019-08" db="EMBL/GenBank/DDBJ databases">
        <title>Antarcticibacterium arcticum sp. nov., a bacterium isolated from marine sediment of the Canadian Beaufort Sea.</title>
        <authorList>
            <person name="Lee Y.M."/>
            <person name="Baek K."/>
            <person name="Lee D.-H."/>
            <person name="Shin S.C."/>
            <person name="Jin Y.K."/>
            <person name="Park Y."/>
        </authorList>
    </citation>
    <scope>NUCLEOTIDE SEQUENCE [LARGE SCALE GENOMIC DNA]</scope>
    <source>
        <strain evidence="2 3">PAMC 28998</strain>
    </source>
</reference>
<dbReference type="KEGG" id="anp:FK178_07440"/>
<keyword evidence="3" id="KW-1185">Reference proteome</keyword>
<organism evidence="2 3">
    <name type="scientific">Antarcticibacterium arcticum</name>
    <dbReference type="NCBI Taxonomy" id="2585771"/>
    <lineage>
        <taxon>Bacteria</taxon>
        <taxon>Pseudomonadati</taxon>
        <taxon>Bacteroidota</taxon>
        <taxon>Flavobacteriia</taxon>
        <taxon>Flavobacteriales</taxon>
        <taxon>Flavobacteriaceae</taxon>
        <taxon>Antarcticibacterium</taxon>
    </lineage>
</organism>
<evidence type="ECO:0000313" key="3">
    <source>
        <dbReference type="Proteomes" id="UP000321954"/>
    </source>
</evidence>
<dbReference type="InterPro" id="IPR007298">
    <property type="entry name" value="Cu-R_lipoprotein_NlpE"/>
</dbReference>
<keyword evidence="1" id="KW-0732">Signal</keyword>
<dbReference type="AlphaFoldDB" id="A0A5B8YP02"/>
<evidence type="ECO:0000313" key="2">
    <source>
        <dbReference type="EMBL" id="QED37569.1"/>
    </source>
</evidence>